<feature type="compositionally biased region" description="Basic and acidic residues" evidence="1">
    <location>
        <begin position="259"/>
        <end position="268"/>
    </location>
</feature>
<comment type="caution">
    <text evidence="3">The sequence shown here is derived from an EMBL/GenBank/DDBJ whole genome shotgun (WGS) entry which is preliminary data.</text>
</comment>
<dbReference type="InterPro" id="IPR004839">
    <property type="entry name" value="Aminotransferase_I/II_large"/>
</dbReference>
<dbReference type="EMBL" id="BSDZ01000022">
    <property type="protein sequence ID" value="GLI65119.1"/>
    <property type="molecule type" value="Genomic_DNA"/>
</dbReference>
<dbReference type="Pfam" id="PF00155">
    <property type="entry name" value="Aminotran_1_2"/>
    <property type="match status" value="2"/>
</dbReference>
<feature type="region of interest" description="Disordered" evidence="1">
    <location>
        <begin position="247"/>
        <end position="294"/>
    </location>
</feature>
<dbReference type="PANTHER" id="PTHR42858:SF1">
    <property type="entry name" value="LD15494P"/>
    <property type="match status" value="1"/>
</dbReference>
<accession>A0ABQ5S6N7</accession>
<keyword evidence="4" id="KW-1185">Reference proteome</keyword>
<sequence>MQLLYRRLQALVPRPPKRMWSPIVAQAHSQDKMSNHSPLTTSQKGDYVARQVSDDCIDFSVGQPSPALLPLQALITASAHRLGSPDAQLLLQYGPRQGYLSFRQSLSTFLSERYGIAVQPEHLMVTAGVSHGLGLAVSRLSHPGDIVVVEQPTYFLVTPIFHDNHLTVMPVRTDEYGMVVDELERWLREHPSHRPRLVYTIPVHNNPRGTTLPPDRRRHLMRLASEYDFYVLADEVYQLLTFPHHGSGDRSTGGEDQNSAEKIDDSTSRSRSKSGSESGSMPDPAPPSSSGNAVDGGAGNWLYTAAAASRSAAGLETVPGPLRCYEDCDPRFSRVVSLGSFSKMLAPALRLGWLEGSNPEIMERFKTDGVVSSGGCIAQLATGLAHSALELGLQASHLDDTVRPQLAARCTALVLGLRRHLPPGSWSPSSLVEPRGGYFVWLELRDGIDSRQLLSLAEQKHGVRFTPGPVCGGGPANCLRLAFSFYNEEELEEGARRLGAAVQEYIGL</sequence>
<name>A0ABQ5S6N7_9CHLO</name>
<dbReference type="InterPro" id="IPR015421">
    <property type="entry name" value="PyrdxlP-dep_Trfase_major"/>
</dbReference>
<dbReference type="InterPro" id="IPR015422">
    <property type="entry name" value="PyrdxlP-dep_Trfase_small"/>
</dbReference>
<evidence type="ECO:0000259" key="2">
    <source>
        <dbReference type="Pfam" id="PF00155"/>
    </source>
</evidence>
<dbReference type="CDD" id="cd00609">
    <property type="entry name" value="AAT_like"/>
    <property type="match status" value="1"/>
</dbReference>
<evidence type="ECO:0000256" key="1">
    <source>
        <dbReference type="SAM" id="MobiDB-lite"/>
    </source>
</evidence>
<feature type="domain" description="Aminotransferase class I/classII large" evidence="2">
    <location>
        <begin position="55"/>
        <end position="274"/>
    </location>
</feature>
<dbReference type="InterPro" id="IPR015424">
    <property type="entry name" value="PyrdxlP-dep_Trfase"/>
</dbReference>
<feature type="domain" description="Aminotransferase class I/classII large" evidence="2">
    <location>
        <begin position="333"/>
        <end position="498"/>
    </location>
</feature>
<proteinExistence type="predicted"/>
<dbReference type="Proteomes" id="UP001165090">
    <property type="component" value="Unassembled WGS sequence"/>
</dbReference>
<dbReference type="SUPFAM" id="SSF53383">
    <property type="entry name" value="PLP-dependent transferases"/>
    <property type="match status" value="1"/>
</dbReference>
<dbReference type="Gene3D" id="3.40.640.10">
    <property type="entry name" value="Type I PLP-dependent aspartate aminotransferase-like (Major domain)"/>
    <property type="match status" value="1"/>
</dbReference>
<dbReference type="PANTHER" id="PTHR42858">
    <property type="entry name" value="AMINOTRANSFERASE"/>
    <property type="match status" value="1"/>
</dbReference>
<evidence type="ECO:0000313" key="3">
    <source>
        <dbReference type="EMBL" id="GLI65119.1"/>
    </source>
</evidence>
<organism evidence="3 4">
    <name type="scientific">Volvox africanus</name>
    <dbReference type="NCBI Taxonomy" id="51714"/>
    <lineage>
        <taxon>Eukaryota</taxon>
        <taxon>Viridiplantae</taxon>
        <taxon>Chlorophyta</taxon>
        <taxon>core chlorophytes</taxon>
        <taxon>Chlorophyceae</taxon>
        <taxon>CS clade</taxon>
        <taxon>Chlamydomonadales</taxon>
        <taxon>Volvocaceae</taxon>
        <taxon>Volvox</taxon>
    </lineage>
</organism>
<evidence type="ECO:0000313" key="4">
    <source>
        <dbReference type="Proteomes" id="UP001165090"/>
    </source>
</evidence>
<gene>
    <name evidence="3" type="ORF">VaNZ11_008571</name>
</gene>
<protein>
    <recommendedName>
        <fullName evidence="2">Aminotransferase class I/classII large domain-containing protein</fullName>
    </recommendedName>
</protein>
<dbReference type="Gene3D" id="3.90.1150.10">
    <property type="entry name" value="Aspartate Aminotransferase, domain 1"/>
    <property type="match status" value="1"/>
</dbReference>
<reference evidence="3 4" key="1">
    <citation type="journal article" date="2023" name="IScience">
        <title>Expanded male sex-determining region conserved during the evolution of homothallism in the green alga Volvox.</title>
        <authorList>
            <person name="Yamamoto K."/>
            <person name="Matsuzaki R."/>
            <person name="Mahakham W."/>
            <person name="Heman W."/>
            <person name="Sekimoto H."/>
            <person name="Kawachi M."/>
            <person name="Minakuchi Y."/>
            <person name="Toyoda A."/>
            <person name="Nozaki H."/>
        </authorList>
    </citation>
    <scope>NUCLEOTIDE SEQUENCE [LARGE SCALE GENOMIC DNA]</scope>
    <source>
        <strain evidence="3 4">NIES-4468</strain>
    </source>
</reference>